<sequence length="401" mass="46199">MRYLIPLIALFLTSCNSNEREIQDHNDLEQISIDVSKSEEIMMSDFFDSIDYVTLKTPDSDVIGRIRKIVIQDDYMAFLDQAKNSIWIHTAEGEYVNEVAIPVGRGPGELEQIEDIVFTGNNEIHALGAFKIVVYKMDGEYQREVPFRFFIYRFTYDEDSELYIGYAANSLNDILDNTHSGKNLIVFNNKGEIVDSFLPIPEGRQELGYLVPNKFPTYNGETLFFPHLVDTVYTITSSGASPKYALDYDDYSVTDEVFARRSIYDNSEHSAFEFTENELWANDYVSNMTFFNETDAYIFFRIGVGRTQYNVIYDKNKKESKVGPMKFVNDMDFGFVPNIYASYDTALYSIIEAGDLIRQLNDLYENEPEKYAQPNTQNLVRLARSVSENNNPILQIATFKE</sequence>
<protein>
    <recommendedName>
        <fullName evidence="3">6-bladed beta-propeller protein</fullName>
    </recommendedName>
</protein>
<name>A0A316TT05_9BACT</name>
<dbReference type="PROSITE" id="PS51257">
    <property type="entry name" value="PROKAR_LIPOPROTEIN"/>
    <property type="match status" value="1"/>
</dbReference>
<dbReference type="Proteomes" id="UP000245533">
    <property type="component" value="Unassembled WGS sequence"/>
</dbReference>
<proteinExistence type="predicted"/>
<organism evidence="1 2">
    <name type="scientific">Rhodohalobacter mucosus</name>
    <dbReference type="NCBI Taxonomy" id="2079485"/>
    <lineage>
        <taxon>Bacteria</taxon>
        <taxon>Pseudomonadati</taxon>
        <taxon>Balneolota</taxon>
        <taxon>Balneolia</taxon>
        <taxon>Balneolales</taxon>
        <taxon>Balneolaceae</taxon>
        <taxon>Rhodohalobacter</taxon>
    </lineage>
</organism>
<evidence type="ECO:0000313" key="2">
    <source>
        <dbReference type="Proteomes" id="UP000245533"/>
    </source>
</evidence>
<dbReference type="RefSeq" id="WP_109647960.1">
    <property type="nucleotide sequence ID" value="NZ_QGGB01000010.1"/>
</dbReference>
<keyword evidence="2" id="KW-1185">Reference proteome</keyword>
<dbReference type="AlphaFoldDB" id="A0A316TT05"/>
<dbReference type="EMBL" id="QGGB01000010">
    <property type="protein sequence ID" value="PWN05404.1"/>
    <property type="molecule type" value="Genomic_DNA"/>
</dbReference>
<gene>
    <name evidence="1" type="ORF">DDZ15_15165</name>
</gene>
<evidence type="ECO:0008006" key="3">
    <source>
        <dbReference type="Google" id="ProtNLM"/>
    </source>
</evidence>
<dbReference type="OrthoDB" id="739173at2"/>
<evidence type="ECO:0000313" key="1">
    <source>
        <dbReference type="EMBL" id="PWN05404.1"/>
    </source>
</evidence>
<reference evidence="1 2" key="1">
    <citation type="submission" date="2018-05" db="EMBL/GenBank/DDBJ databases">
        <title>Rhodohalobacter halophilus gen. nov., sp. nov., a moderately halophilic member of the family Balneolaceae.</title>
        <authorList>
            <person name="Liu Z.-W."/>
        </authorList>
    </citation>
    <scope>NUCLEOTIDE SEQUENCE [LARGE SCALE GENOMIC DNA]</scope>
    <source>
        <strain evidence="1 2">8A47</strain>
    </source>
</reference>
<accession>A0A316TT05</accession>
<comment type="caution">
    <text evidence="1">The sequence shown here is derived from an EMBL/GenBank/DDBJ whole genome shotgun (WGS) entry which is preliminary data.</text>
</comment>
<dbReference type="Pfam" id="PF17170">
    <property type="entry name" value="DUF5128"/>
    <property type="match status" value="1"/>
</dbReference>